<comment type="caution">
    <text evidence="2">The sequence shown here is derived from an EMBL/GenBank/DDBJ whole genome shotgun (WGS) entry which is preliminary data.</text>
</comment>
<keyword evidence="1" id="KW-0472">Membrane</keyword>
<gene>
    <name evidence="2" type="ORF">FB567DRAFT_126304</name>
</gene>
<dbReference type="OrthoDB" id="3694057at2759"/>
<evidence type="ECO:0000313" key="3">
    <source>
        <dbReference type="Proteomes" id="UP000813461"/>
    </source>
</evidence>
<feature type="transmembrane region" description="Helical" evidence="1">
    <location>
        <begin position="20"/>
        <end position="44"/>
    </location>
</feature>
<keyword evidence="1" id="KW-0812">Transmembrane</keyword>
<evidence type="ECO:0000256" key="1">
    <source>
        <dbReference type="SAM" id="Phobius"/>
    </source>
</evidence>
<sequence length="109" mass="12104">MPSTRPHPSDRPSHKISAESVRTGIIVGVVIGVLALLILAFVLYSWRRNRGVKVGTMAGSRQSKDCEARGREEKELEIGVIQEPLPVYQKEPLKDETRLAMTAANDHRS</sequence>
<organism evidence="2 3">
    <name type="scientific">Paraphoma chrysanthemicola</name>
    <dbReference type="NCBI Taxonomy" id="798071"/>
    <lineage>
        <taxon>Eukaryota</taxon>
        <taxon>Fungi</taxon>
        <taxon>Dikarya</taxon>
        <taxon>Ascomycota</taxon>
        <taxon>Pezizomycotina</taxon>
        <taxon>Dothideomycetes</taxon>
        <taxon>Pleosporomycetidae</taxon>
        <taxon>Pleosporales</taxon>
        <taxon>Pleosporineae</taxon>
        <taxon>Phaeosphaeriaceae</taxon>
        <taxon>Paraphoma</taxon>
    </lineage>
</organism>
<evidence type="ECO:0000313" key="2">
    <source>
        <dbReference type="EMBL" id="KAH7079637.1"/>
    </source>
</evidence>
<protein>
    <submittedName>
        <fullName evidence="2">Uncharacterized protein</fullName>
    </submittedName>
</protein>
<dbReference type="Proteomes" id="UP000813461">
    <property type="component" value="Unassembled WGS sequence"/>
</dbReference>
<keyword evidence="1" id="KW-1133">Transmembrane helix</keyword>
<accession>A0A8K0VVW6</accession>
<keyword evidence="3" id="KW-1185">Reference proteome</keyword>
<dbReference type="AlphaFoldDB" id="A0A8K0VVW6"/>
<dbReference type="EMBL" id="JAGMVJ010000016">
    <property type="protein sequence ID" value="KAH7079637.1"/>
    <property type="molecule type" value="Genomic_DNA"/>
</dbReference>
<name>A0A8K0VVW6_9PLEO</name>
<reference evidence="2" key="1">
    <citation type="journal article" date="2021" name="Nat. Commun.">
        <title>Genetic determinants of endophytism in the Arabidopsis root mycobiome.</title>
        <authorList>
            <person name="Mesny F."/>
            <person name="Miyauchi S."/>
            <person name="Thiergart T."/>
            <person name="Pickel B."/>
            <person name="Atanasova L."/>
            <person name="Karlsson M."/>
            <person name="Huettel B."/>
            <person name="Barry K.W."/>
            <person name="Haridas S."/>
            <person name="Chen C."/>
            <person name="Bauer D."/>
            <person name="Andreopoulos W."/>
            <person name="Pangilinan J."/>
            <person name="LaButti K."/>
            <person name="Riley R."/>
            <person name="Lipzen A."/>
            <person name="Clum A."/>
            <person name="Drula E."/>
            <person name="Henrissat B."/>
            <person name="Kohler A."/>
            <person name="Grigoriev I.V."/>
            <person name="Martin F.M."/>
            <person name="Hacquard S."/>
        </authorList>
    </citation>
    <scope>NUCLEOTIDE SEQUENCE</scope>
    <source>
        <strain evidence="2">MPI-SDFR-AT-0120</strain>
    </source>
</reference>
<proteinExistence type="predicted"/>